<evidence type="ECO:0000313" key="8">
    <source>
        <dbReference type="EMBL" id="MBC6467664.1"/>
    </source>
</evidence>
<keyword evidence="3" id="KW-0805">Transcription regulation</keyword>
<evidence type="ECO:0000259" key="7">
    <source>
        <dbReference type="PROSITE" id="PS50949"/>
    </source>
</evidence>
<reference evidence="8 9" key="1">
    <citation type="submission" date="2020-06" db="EMBL/GenBank/DDBJ databases">
        <title>Actinomadura xiongansis sp. nov., isolated from soil of Baiyangdian.</title>
        <authorList>
            <person name="Zhang X."/>
        </authorList>
    </citation>
    <scope>NUCLEOTIDE SEQUENCE [LARGE SCALE GENOMIC DNA]</scope>
    <source>
        <strain evidence="8 9">HBUM206468</strain>
    </source>
</reference>
<evidence type="ECO:0000256" key="5">
    <source>
        <dbReference type="ARBA" id="ARBA00023163"/>
    </source>
</evidence>
<dbReference type="SUPFAM" id="SSF46785">
    <property type="entry name" value="Winged helix' DNA-binding domain"/>
    <property type="match status" value="1"/>
</dbReference>
<proteinExistence type="inferred from homology"/>
<dbReference type="CDD" id="cd00609">
    <property type="entry name" value="AAT_like"/>
    <property type="match status" value="1"/>
</dbReference>
<dbReference type="EMBL" id="JABVEC010000014">
    <property type="protein sequence ID" value="MBC6467664.1"/>
    <property type="molecule type" value="Genomic_DNA"/>
</dbReference>
<dbReference type="GO" id="GO:0008483">
    <property type="term" value="F:transaminase activity"/>
    <property type="evidence" value="ECO:0007669"/>
    <property type="project" value="UniProtKB-KW"/>
</dbReference>
<keyword evidence="4" id="KW-0238">DNA-binding</keyword>
<dbReference type="PRINTS" id="PR00035">
    <property type="entry name" value="HTHGNTR"/>
</dbReference>
<evidence type="ECO:0000256" key="1">
    <source>
        <dbReference type="ARBA" id="ARBA00005384"/>
    </source>
</evidence>
<evidence type="ECO:0000313" key="9">
    <source>
        <dbReference type="Proteomes" id="UP000805614"/>
    </source>
</evidence>
<dbReference type="InterPro" id="IPR015421">
    <property type="entry name" value="PyrdxlP-dep_Trfase_major"/>
</dbReference>
<gene>
    <name evidence="8" type="ORF">HKK74_19515</name>
</gene>
<keyword evidence="2" id="KW-0663">Pyridoxal phosphate</keyword>
<dbReference type="Gene3D" id="3.90.1150.10">
    <property type="entry name" value="Aspartate Aminotransferase, domain 1"/>
    <property type="match status" value="1"/>
</dbReference>
<dbReference type="Pfam" id="PF00155">
    <property type="entry name" value="Aminotran_1_2"/>
    <property type="match status" value="1"/>
</dbReference>
<dbReference type="SMART" id="SM00345">
    <property type="entry name" value="HTH_GNTR"/>
    <property type="match status" value="1"/>
</dbReference>
<sequence length="502" mass="53102">MTRRYAERAAGPSGPATTARHVSGAQLARLLTDVPAERPYYAALARAVRGLVLDGRLSPRVRLPAERDLATALGVSRTTVTAAYDALRAEGFLESRQGAGSWTVLPAGGLPPPGTPLIGSFGAAHAWPQPDAIDLGCAAPGAPAVFGAAVTAAVAELPRYVAGPGYEVAGLMPLRETIAEYYADRGLPTRPDQIVVTSGAQQGLALLLQTLVEAGDAVLVERPTYPHALDAIRRRGARLVPVGVNEGWDVELIASSLRQAAVRLAYTIPDFQNPTGRLMGDAERTALVAAARRADTFLVTDETFSEVALDGRPHTQGILPLAAYDSGGRVISIGSAAKLMWGGLRIGWVRTTVPLARKLVLARASVDIASPVLDQLIVRELLLHADEVRAERARDLGERRDALAGALAELMPDWEFTLPAGGMSLWVRLPAPIATSLAEAAARQGVRIVPGPAFGVDGVLEDYVRLPYVLPPAVLREAVERLAVAYRAVEAAPPPRPLPAYV</sequence>
<dbReference type="Gene3D" id="1.10.10.10">
    <property type="entry name" value="Winged helix-like DNA-binding domain superfamily/Winged helix DNA-binding domain"/>
    <property type="match status" value="1"/>
</dbReference>
<dbReference type="RefSeq" id="WP_187244675.1">
    <property type="nucleotide sequence ID" value="NZ_BAAAOK010000010.1"/>
</dbReference>
<dbReference type="PANTHER" id="PTHR46577:SF1">
    <property type="entry name" value="HTH-TYPE TRANSCRIPTIONAL REGULATORY PROTEIN GABR"/>
    <property type="match status" value="1"/>
</dbReference>
<name>A0ABR7LSB0_9ACTN</name>
<dbReference type="SUPFAM" id="SSF53383">
    <property type="entry name" value="PLP-dependent transferases"/>
    <property type="match status" value="1"/>
</dbReference>
<evidence type="ECO:0000256" key="4">
    <source>
        <dbReference type="ARBA" id="ARBA00023125"/>
    </source>
</evidence>
<feature type="domain" description="HTH gntR-type" evidence="7">
    <location>
        <begin position="38"/>
        <end position="106"/>
    </location>
</feature>
<dbReference type="PANTHER" id="PTHR46577">
    <property type="entry name" value="HTH-TYPE TRANSCRIPTIONAL REGULATORY PROTEIN GABR"/>
    <property type="match status" value="1"/>
</dbReference>
<dbReference type="Pfam" id="PF00392">
    <property type="entry name" value="GntR"/>
    <property type="match status" value="1"/>
</dbReference>
<evidence type="ECO:0000256" key="6">
    <source>
        <dbReference type="SAM" id="MobiDB-lite"/>
    </source>
</evidence>
<protein>
    <submittedName>
        <fullName evidence="8">PLP-dependent aminotransferase family protein</fullName>
    </submittedName>
</protein>
<accession>A0ABR7LSB0</accession>
<dbReference type="InterPro" id="IPR051446">
    <property type="entry name" value="HTH_trans_reg/aminotransferase"/>
</dbReference>
<dbReference type="PROSITE" id="PS50949">
    <property type="entry name" value="HTH_GNTR"/>
    <property type="match status" value="1"/>
</dbReference>
<feature type="region of interest" description="Disordered" evidence="6">
    <location>
        <begin position="1"/>
        <end position="21"/>
    </location>
</feature>
<evidence type="ECO:0000256" key="3">
    <source>
        <dbReference type="ARBA" id="ARBA00023015"/>
    </source>
</evidence>
<dbReference type="InterPro" id="IPR036388">
    <property type="entry name" value="WH-like_DNA-bd_sf"/>
</dbReference>
<dbReference type="CDD" id="cd07377">
    <property type="entry name" value="WHTH_GntR"/>
    <property type="match status" value="1"/>
</dbReference>
<dbReference type="Proteomes" id="UP000805614">
    <property type="component" value="Unassembled WGS sequence"/>
</dbReference>
<dbReference type="InterPro" id="IPR036390">
    <property type="entry name" value="WH_DNA-bd_sf"/>
</dbReference>
<comment type="caution">
    <text evidence="8">The sequence shown here is derived from an EMBL/GenBank/DDBJ whole genome shotgun (WGS) entry which is preliminary data.</text>
</comment>
<comment type="similarity">
    <text evidence="1">In the C-terminal section; belongs to the class-I pyridoxal-phosphate-dependent aminotransferase family.</text>
</comment>
<keyword evidence="9" id="KW-1185">Reference proteome</keyword>
<keyword evidence="5" id="KW-0804">Transcription</keyword>
<dbReference type="Gene3D" id="3.40.640.10">
    <property type="entry name" value="Type I PLP-dependent aspartate aminotransferase-like (Major domain)"/>
    <property type="match status" value="1"/>
</dbReference>
<dbReference type="InterPro" id="IPR004839">
    <property type="entry name" value="Aminotransferase_I/II_large"/>
</dbReference>
<organism evidence="8 9">
    <name type="scientific">Actinomadura alba</name>
    <dbReference type="NCBI Taxonomy" id="406431"/>
    <lineage>
        <taxon>Bacteria</taxon>
        <taxon>Bacillati</taxon>
        <taxon>Actinomycetota</taxon>
        <taxon>Actinomycetes</taxon>
        <taxon>Streptosporangiales</taxon>
        <taxon>Thermomonosporaceae</taxon>
        <taxon>Actinomadura</taxon>
    </lineage>
</organism>
<dbReference type="InterPro" id="IPR015424">
    <property type="entry name" value="PyrdxlP-dep_Trfase"/>
</dbReference>
<dbReference type="InterPro" id="IPR015422">
    <property type="entry name" value="PyrdxlP-dep_Trfase_small"/>
</dbReference>
<keyword evidence="8" id="KW-0808">Transferase</keyword>
<evidence type="ECO:0000256" key="2">
    <source>
        <dbReference type="ARBA" id="ARBA00022898"/>
    </source>
</evidence>
<keyword evidence="8" id="KW-0032">Aminotransferase</keyword>
<dbReference type="InterPro" id="IPR000524">
    <property type="entry name" value="Tscrpt_reg_HTH_GntR"/>
</dbReference>